<organism evidence="2 3">
    <name type="scientific">Alloyangia pacifica</name>
    <dbReference type="NCBI Taxonomy" id="311180"/>
    <lineage>
        <taxon>Bacteria</taxon>
        <taxon>Pseudomonadati</taxon>
        <taxon>Pseudomonadota</taxon>
        <taxon>Alphaproteobacteria</taxon>
        <taxon>Rhodobacterales</taxon>
        <taxon>Roseobacteraceae</taxon>
        <taxon>Alloyangia</taxon>
    </lineage>
</organism>
<protein>
    <recommendedName>
        <fullName evidence="1">DUF7380 domain-containing protein</fullName>
    </recommendedName>
</protein>
<gene>
    <name evidence="2" type="ORF">SAMN04488050_112214</name>
</gene>
<keyword evidence="3" id="KW-1185">Reference proteome</keyword>
<dbReference type="Pfam" id="PF24098">
    <property type="entry name" value="DUF7380"/>
    <property type="match status" value="1"/>
</dbReference>
<sequence>MCAQEAESEERQPTPGIDYVITREQLDLVDVNRTLAAVTSVECRDVNRCLVALDGERPEEHLAAIRLLSGLTSYHFVPDHPTEPFKPMWTTGDRRSLVPTDLLQEQIDVIAEFAPTVAHLGLRARLCDVSWFMQRRRREMAELAIAAYCDLVEAVRAGKATFSFEKISAWGIGAKNALVRAARISHATRWELPISQRLRDLLAELVATAYHDGRDDDFWRIAEVDLDHGITPPTEVATMAEALVDGERLTDNPDARLSLWQLAARGYRRARDDENANRCMVASAECHVQKADLAGSPMLEAAFLQEAIQALRNYPNTRERREELTARLRDVQPGIRDEMGHFSTEIDLTKIVEHSVAVVRGHSWPIALLSLVLCDQPPTPEEIRHTANEHAQEFPLQGIMPMQVHDFQGRVVFRAPGMGGDDAAQEEHLRYLMAFHRGHSRQMTVAGGINPIRQTIASEHLVSNDTVLELLRNSPFIPRGHEYIFARAICHFLAGEDIEAASLLTPQLENSLRHILALNGHDTTTADADGVQTEASLSILLNADRPWRTLLEQVIPPRYIHEIDLLFNFPGGPSIRNQVAHGKVPAGGFWNHDFVYATWLIIHLAILPMARRWGDVEEIFARVTGLYRAADVDEEPDQ</sequence>
<dbReference type="EMBL" id="FOZW01000012">
    <property type="protein sequence ID" value="SFT16759.1"/>
    <property type="molecule type" value="Genomic_DNA"/>
</dbReference>
<dbReference type="RefSeq" id="WP_092428785.1">
    <property type="nucleotide sequence ID" value="NZ_FNCL01000012.1"/>
</dbReference>
<accession>A0A1I6VSV6</accession>
<name>A0A1I6VSV6_9RHOB</name>
<evidence type="ECO:0000313" key="2">
    <source>
        <dbReference type="EMBL" id="SFT16759.1"/>
    </source>
</evidence>
<dbReference type="Proteomes" id="UP000199392">
    <property type="component" value="Unassembled WGS sequence"/>
</dbReference>
<feature type="domain" description="DUF7380" evidence="1">
    <location>
        <begin position="20"/>
        <end position="191"/>
    </location>
</feature>
<evidence type="ECO:0000259" key="1">
    <source>
        <dbReference type="Pfam" id="PF24098"/>
    </source>
</evidence>
<dbReference type="OrthoDB" id="5519791at2"/>
<reference evidence="3" key="1">
    <citation type="submission" date="2016-10" db="EMBL/GenBank/DDBJ databases">
        <authorList>
            <person name="Varghese N."/>
            <person name="Submissions S."/>
        </authorList>
    </citation>
    <scope>NUCLEOTIDE SEQUENCE [LARGE SCALE GENOMIC DNA]</scope>
    <source>
        <strain evidence="3">DSM 26894</strain>
    </source>
</reference>
<evidence type="ECO:0000313" key="3">
    <source>
        <dbReference type="Proteomes" id="UP000199392"/>
    </source>
</evidence>
<dbReference type="AlphaFoldDB" id="A0A1I6VSV6"/>
<dbReference type="InterPro" id="IPR055804">
    <property type="entry name" value="DUF7380"/>
</dbReference>
<proteinExistence type="predicted"/>